<accession>A0A3M5TT30</accession>
<dbReference type="SUPFAM" id="SSF52540">
    <property type="entry name" value="P-loop containing nucleoside triphosphate hydrolases"/>
    <property type="match status" value="1"/>
</dbReference>
<dbReference type="Proteomes" id="UP000281350">
    <property type="component" value="Unassembled WGS sequence"/>
</dbReference>
<sequence length="449" mass="49440">MNKVIDTRFSDCLAMEGIRAKVTVKPEPVSALAHLDVMIAAEQFASALKKIFIPNEFSLAFIREMIGKAAVHNQQLFTSEVAYASKIFNPPEVEVSPVCLTGLAGVGKSETIAALRKVLPRPVELSCDLYEGTVTLMSHWYASARGKASGKALLEDFVLGDGKRVGRTTVAQLLQESRSRANRDGVCLALLEEMQHSNTGSGAAKVTDVLLTMASIGLPMVFVCNYSLGHKLFGRNSEDRQRLLSAPRIMLPDDPDGKDWQAYVAECLRVSNGIITVEPVELAAELYRCTFGIKRLAVQLLALAYVECRIAGRQWVGLFDITRAYRSAAYTVSAMEVEELQLLALGGRKKKTNRDLQCPFDLPVAMRANVVNFARADRHERVIATVYDSAMTEKERAIMKDIFPPSLETSKSSRSRVRAPVVTLSADEQANAFLEFIDTVAPQKPKKPK</sequence>
<dbReference type="InterPro" id="IPR027417">
    <property type="entry name" value="P-loop_NTPase"/>
</dbReference>
<proteinExistence type="predicted"/>
<dbReference type="RefSeq" id="WP_122278733.1">
    <property type="nucleotide sequence ID" value="NZ_RBPY01000185.1"/>
</dbReference>
<organism evidence="1 2">
    <name type="scientific">Pseudomonas syringae pv. primulae</name>
    <dbReference type="NCBI Taxonomy" id="251707"/>
    <lineage>
        <taxon>Bacteria</taxon>
        <taxon>Pseudomonadati</taxon>
        <taxon>Pseudomonadota</taxon>
        <taxon>Gammaproteobacteria</taxon>
        <taxon>Pseudomonadales</taxon>
        <taxon>Pseudomonadaceae</taxon>
        <taxon>Pseudomonas</taxon>
    </lineage>
</organism>
<evidence type="ECO:0000313" key="1">
    <source>
        <dbReference type="EMBL" id="RMO68900.1"/>
    </source>
</evidence>
<gene>
    <name evidence="1" type="ORF">ALQ36_01919</name>
</gene>
<reference evidence="1 2" key="1">
    <citation type="submission" date="2018-08" db="EMBL/GenBank/DDBJ databases">
        <title>Recombination of ecologically and evolutionarily significant loci maintains genetic cohesion in the Pseudomonas syringae species complex.</title>
        <authorList>
            <person name="Dillon M."/>
            <person name="Thakur S."/>
            <person name="Almeida R.N.D."/>
            <person name="Weir B.S."/>
            <person name="Guttman D.S."/>
        </authorList>
    </citation>
    <scope>NUCLEOTIDE SEQUENCE [LARGE SCALE GENOMIC DNA]</scope>
    <source>
        <strain evidence="1 2">ICMP 2732</strain>
    </source>
</reference>
<dbReference type="AlphaFoldDB" id="A0A3M5TT30"/>
<dbReference type="EMBL" id="RBPY01000185">
    <property type="protein sequence ID" value="RMO68900.1"/>
    <property type="molecule type" value="Genomic_DNA"/>
</dbReference>
<comment type="caution">
    <text evidence="1">The sequence shown here is derived from an EMBL/GenBank/DDBJ whole genome shotgun (WGS) entry which is preliminary data.</text>
</comment>
<evidence type="ECO:0000313" key="2">
    <source>
        <dbReference type="Proteomes" id="UP000281350"/>
    </source>
</evidence>
<protein>
    <submittedName>
        <fullName evidence="1">Transposition protein, TnsC-related protein</fullName>
    </submittedName>
</protein>
<name>A0A3M5TT30_9PSED</name>